<evidence type="ECO:0000313" key="2">
    <source>
        <dbReference type="EMBL" id="OMO94645.1"/>
    </source>
</evidence>
<feature type="signal peptide" evidence="1">
    <location>
        <begin position="1"/>
        <end position="19"/>
    </location>
</feature>
<protein>
    <submittedName>
        <fullName evidence="2">Uncharacterized protein</fullName>
    </submittedName>
</protein>
<evidence type="ECO:0000313" key="3">
    <source>
        <dbReference type="Proteomes" id="UP000188268"/>
    </source>
</evidence>
<dbReference type="AlphaFoldDB" id="A0A1R3JIQ0"/>
<keyword evidence="1" id="KW-0732">Signal</keyword>
<feature type="chain" id="PRO_5010192492" evidence="1">
    <location>
        <begin position="20"/>
        <end position="42"/>
    </location>
</feature>
<dbReference type="Gramene" id="OMO94645">
    <property type="protein sequence ID" value="OMO94645"/>
    <property type="gene ID" value="CCACVL1_05890"/>
</dbReference>
<sequence>MAFVLTFPRLLMWLNDVCLEPIQFGHISNGLCVDLSTVHNSV</sequence>
<proteinExistence type="predicted"/>
<keyword evidence="3" id="KW-1185">Reference proteome</keyword>
<dbReference type="EMBL" id="AWWV01007799">
    <property type="protein sequence ID" value="OMO94645.1"/>
    <property type="molecule type" value="Genomic_DNA"/>
</dbReference>
<dbReference type="Proteomes" id="UP000188268">
    <property type="component" value="Unassembled WGS sequence"/>
</dbReference>
<reference evidence="2 3" key="1">
    <citation type="submission" date="2013-09" db="EMBL/GenBank/DDBJ databases">
        <title>Corchorus capsularis genome sequencing.</title>
        <authorList>
            <person name="Alam M."/>
            <person name="Haque M.S."/>
            <person name="Islam M.S."/>
            <person name="Emdad E.M."/>
            <person name="Islam M.M."/>
            <person name="Ahmed B."/>
            <person name="Halim A."/>
            <person name="Hossen Q.M.M."/>
            <person name="Hossain M.Z."/>
            <person name="Ahmed R."/>
            <person name="Khan M.M."/>
            <person name="Islam R."/>
            <person name="Rashid M.M."/>
            <person name="Khan S.A."/>
            <person name="Rahman M.S."/>
            <person name="Alam M."/>
        </authorList>
    </citation>
    <scope>NUCLEOTIDE SEQUENCE [LARGE SCALE GENOMIC DNA]</scope>
    <source>
        <strain evidence="3">cv. CVL-1</strain>
        <tissue evidence="2">Whole seedling</tissue>
    </source>
</reference>
<accession>A0A1R3JIQ0</accession>
<evidence type="ECO:0000256" key="1">
    <source>
        <dbReference type="SAM" id="SignalP"/>
    </source>
</evidence>
<name>A0A1R3JIQ0_COCAP</name>
<organism evidence="2 3">
    <name type="scientific">Corchorus capsularis</name>
    <name type="common">Jute</name>
    <dbReference type="NCBI Taxonomy" id="210143"/>
    <lineage>
        <taxon>Eukaryota</taxon>
        <taxon>Viridiplantae</taxon>
        <taxon>Streptophyta</taxon>
        <taxon>Embryophyta</taxon>
        <taxon>Tracheophyta</taxon>
        <taxon>Spermatophyta</taxon>
        <taxon>Magnoliopsida</taxon>
        <taxon>eudicotyledons</taxon>
        <taxon>Gunneridae</taxon>
        <taxon>Pentapetalae</taxon>
        <taxon>rosids</taxon>
        <taxon>malvids</taxon>
        <taxon>Malvales</taxon>
        <taxon>Malvaceae</taxon>
        <taxon>Grewioideae</taxon>
        <taxon>Apeibeae</taxon>
        <taxon>Corchorus</taxon>
    </lineage>
</organism>
<gene>
    <name evidence="2" type="ORF">CCACVL1_05890</name>
</gene>
<comment type="caution">
    <text evidence="2">The sequence shown here is derived from an EMBL/GenBank/DDBJ whole genome shotgun (WGS) entry which is preliminary data.</text>
</comment>